<organism evidence="1 2">
    <name type="scientific">Smallanthus sonchifolius</name>
    <dbReference type="NCBI Taxonomy" id="185202"/>
    <lineage>
        <taxon>Eukaryota</taxon>
        <taxon>Viridiplantae</taxon>
        <taxon>Streptophyta</taxon>
        <taxon>Embryophyta</taxon>
        <taxon>Tracheophyta</taxon>
        <taxon>Spermatophyta</taxon>
        <taxon>Magnoliopsida</taxon>
        <taxon>eudicotyledons</taxon>
        <taxon>Gunneridae</taxon>
        <taxon>Pentapetalae</taxon>
        <taxon>asterids</taxon>
        <taxon>campanulids</taxon>
        <taxon>Asterales</taxon>
        <taxon>Asteraceae</taxon>
        <taxon>Asteroideae</taxon>
        <taxon>Heliantheae alliance</taxon>
        <taxon>Millerieae</taxon>
        <taxon>Smallanthus</taxon>
    </lineage>
</organism>
<dbReference type="EMBL" id="CM042022">
    <property type="protein sequence ID" value="KAI3815711.1"/>
    <property type="molecule type" value="Genomic_DNA"/>
</dbReference>
<name>A0ACB9J7L0_9ASTR</name>
<proteinExistence type="predicted"/>
<gene>
    <name evidence="1" type="ORF">L1987_15390</name>
</gene>
<accession>A0ACB9J7L0</accession>
<keyword evidence="2" id="KW-1185">Reference proteome</keyword>
<reference evidence="2" key="1">
    <citation type="journal article" date="2022" name="Mol. Ecol. Resour.">
        <title>The genomes of chicory, endive, great burdock and yacon provide insights into Asteraceae palaeo-polyploidization history and plant inulin production.</title>
        <authorList>
            <person name="Fan W."/>
            <person name="Wang S."/>
            <person name="Wang H."/>
            <person name="Wang A."/>
            <person name="Jiang F."/>
            <person name="Liu H."/>
            <person name="Zhao H."/>
            <person name="Xu D."/>
            <person name="Zhang Y."/>
        </authorList>
    </citation>
    <scope>NUCLEOTIDE SEQUENCE [LARGE SCALE GENOMIC DNA]</scope>
    <source>
        <strain evidence="2">cv. Yunnan</strain>
    </source>
</reference>
<comment type="caution">
    <text evidence="1">The sequence shown here is derived from an EMBL/GenBank/DDBJ whole genome shotgun (WGS) entry which is preliminary data.</text>
</comment>
<dbReference type="Proteomes" id="UP001056120">
    <property type="component" value="Linkage Group LG05"/>
</dbReference>
<protein>
    <submittedName>
        <fullName evidence="1">Uncharacterized protein</fullName>
    </submittedName>
</protein>
<sequence>MLRQWYKLMIKRAVKDGIVVDQTNLFNEFFVPSNIKISAARNDLNALKEATFNAPNMGPNNQERHLIEACSSVGHVLNEISPLAKPHRRSHEEEAKNHFLFRDMSGSGGRKESLACCRLALLSREKTHQKGRIQERELPLSCIRIQAENRMPIPRSDGSNLFICLVRICELNCL</sequence>
<evidence type="ECO:0000313" key="1">
    <source>
        <dbReference type="EMBL" id="KAI3815711.1"/>
    </source>
</evidence>
<evidence type="ECO:0000313" key="2">
    <source>
        <dbReference type="Proteomes" id="UP001056120"/>
    </source>
</evidence>
<reference evidence="1 2" key="2">
    <citation type="journal article" date="2022" name="Mol. Ecol. Resour.">
        <title>The genomes of chicory, endive, great burdock and yacon provide insights into Asteraceae paleo-polyploidization history and plant inulin production.</title>
        <authorList>
            <person name="Fan W."/>
            <person name="Wang S."/>
            <person name="Wang H."/>
            <person name="Wang A."/>
            <person name="Jiang F."/>
            <person name="Liu H."/>
            <person name="Zhao H."/>
            <person name="Xu D."/>
            <person name="Zhang Y."/>
        </authorList>
    </citation>
    <scope>NUCLEOTIDE SEQUENCE [LARGE SCALE GENOMIC DNA]</scope>
    <source>
        <strain evidence="2">cv. Yunnan</strain>
        <tissue evidence="1">Leaves</tissue>
    </source>
</reference>